<keyword evidence="2" id="KW-0812">Transmembrane</keyword>
<evidence type="ECO:0000256" key="2">
    <source>
        <dbReference type="SAM" id="Phobius"/>
    </source>
</evidence>
<evidence type="ECO:0000256" key="1">
    <source>
        <dbReference type="SAM" id="Coils"/>
    </source>
</evidence>
<keyword evidence="1" id="KW-0175">Coiled coil</keyword>
<feature type="transmembrane region" description="Helical" evidence="2">
    <location>
        <begin position="20"/>
        <end position="41"/>
    </location>
</feature>
<reference evidence="3 4" key="1">
    <citation type="submission" date="2020-03" db="EMBL/GenBank/DDBJ databases">
        <title>Soil Listeria distribution.</title>
        <authorList>
            <person name="Liao J."/>
            <person name="Wiedmann M."/>
        </authorList>
    </citation>
    <scope>NUCLEOTIDE SEQUENCE [LARGE SCALE GENOMIC DNA]</scope>
    <source>
        <strain evidence="3 4">FSL L7-0039</strain>
    </source>
</reference>
<dbReference type="EMBL" id="JAASWV010000023">
    <property type="protein sequence ID" value="MBC2312061.1"/>
    <property type="molecule type" value="Genomic_DNA"/>
</dbReference>
<evidence type="ECO:0000313" key="4">
    <source>
        <dbReference type="Proteomes" id="UP000565628"/>
    </source>
</evidence>
<dbReference type="Proteomes" id="UP000565628">
    <property type="component" value="Unassembled WGS sequence"/>
</dbReference>
<proteinExistence type="predicted"/>
<gene>
    <name evidence="3" type="ORF">HCJ81_14300</name>
</gene>
<keyword evidence="2" id="KW-1133">Transmembrane helix</keyword>
<comment type="caution">
    <text evidence="3">The sequence shown here is derived from an EMBL/GenBank/DDBJ whole genome shotgun (WGS) entry which is preliminary data.</text>
</comment>
<evidence type="ECO:0000313" key="3">
    <source>
        <dbReference type="EMBL" id="MBC2312061.1"/>
    </source>
</evidence>
<feature type="coiled-coil region" evidence="1">
    <location>
        <begin position="222"/>
        <end position="295"/>
    </location>
</feature>
<name>A0A7X0ZX20_9LIST</name>
<dbReference type="RefSeq" id="WP_185642305.1">
    <property type="nucleotide sequence ID" value="NZ_JAASWV010000023.1"/>
</dbReference>
<sequence>MAKKKKHRVISLRTSHSVIYIPVTLLLGLFFLAFLTSRLYLPDDTPLLETPLHEYQQLDNSEYAIESWVYNPRDNRMEVAISISEESDAIAPDITYRVAEKTQVGSNTTNTLKIKEVFKDARNIILRIEDIPKKWTAVSVTLTYKDETLTNNKFDPEAIKRNENSVDESEETATELKLYCDYRTVKTDNSLKDKSANDYSKMVAKRNLDFQKTLLQELAQYMKLEEKKQKQLARDIEVLKEDMTYKVESEKADIQSLIESKLDQIETSKETISEYLQQKKMIQEKEKKLQEQMQQMGDSK</sequence>
<organism evidence="3 4">
    <name type="scientific">Listeria booriae</name>
    <dbReference type="NCBI Taxonomy" id="1552123"/>
    <lineage>
        <taxon>Bacteria</taxon>
        <taxon>Bacillati</taxon>
        <taxon>Bacillota</taxon>
        <taxon>Bacilli</taxon>
        <taxon>Bacillales</taxon>
        <taxon>Listeriaceae</taxon>
        <taxon>Listeria</taxon>
    </lineage>
</organism>
<accession>A0A7X0ZX20</accession>
<dbReference type="AlphaFoldDB" id="A0A7X0ZX20"/>
<keyword evidence="2" id="KW-0472">Membrane</keyword>
<protein>
    <submittedName>
        <fullName evidence="3">Uncharacterized protein</fullName>
    </submittedName>
</protein>